<evidence type="ECO:0000313" key="2">
    <source>
        <dbReference type="Proteomes" id="UP000054166"/>
    </source>
</evidence>
<proteinExistence type="predicted"/>
<name>A0A0C3G745_PILCF</name>
<dbReference type="STRING" id="765440.A0A0C3G745"/>
<evidence type="ECO:0008006" key="3">
    <source>
        <dbReference type="Google" id="ProtNLM"/>
    </source>
</evidence>
<gene>
    <name evidence="1" type="ORF">PILCRDRAFT_327918</name>
</gene>
<keyword evidence="2" id="KW-1185">Reference proteome</keyword>
<organism evidence="1 2">
    <name type="scientific">Piloderma croceum (strain F 1598)</name>
    <dbReference type="NCBI Taxonomy" id="765440"/>
    <lineage>
        <taxon>Eukaryota</taxon>
        <taxon>Fungi</taxon>
        <taxon>Dikarya</taxon>
        <taxon>Basidiomycota</taxon>
        <taxon>Agaricomycotina</taxon>
        <taxon>Agaricomycetes</taxon>
        <taxon>Agaricomycetidae</taxon>
        <taxon>Atheliales</taxon>
        <taxon>Atheliaceae</taxon>
        <taxon>Piloderma</taxon>
    </lineage>
</organism>
<dbReference type="OrthoDB" id="2979537at2759"/>
<dbReference type="HOGENOM" id="CLU_020999_5_1_1"/>
<evidence type="ECO:0000313" key="1">
    <source>
        <dbReference type="EMBL" id="KIM86491.1"/>
    </source>
</evidence>
<reference evidence="2" key="2">
    <citation type="submission" date="2015-01" db="EMBL/GenBank/DDBJ databases">
        <title>Evolutionary Origins and Diversification of the Mycorrhizal Mutualists.</title>
        <authorList>
            <consortium name="DOE Joint Genome Institute"/>
            <consortium name="Mycorrhizal Genomics Consortium"/>
            <person name="Kohler A."/>
            <person name="Kuo A."/>
            <person name="Nagy L.G."/>
            <person name="Floudas D."/>
            <person name="Copeland A."/>
            <person name="Barry K.W."/>
            <person name="Cichocki N."/>
            <person name="Veneault-Fourrey C."/>
            <person name="LaButti K."/>
            <person name="Lindquist E.A."/>
            <person name="Lipzen A."/>
            <person name="Lundell T."/>
            <person name="Morin E."/>
            <person name="Murat C."/>
            <person name="Riley R."/>
            <person name="Ohm R."/>
            <person name="Sun H."/>
            <person name="Tunlid A."/>
            <person name="Henrissat B."/>
            <person name="Grigoriev I.V."/>
            <person name="Hibbett D.S."/>
            <person name="Martin F."/>
        </authorList>
    </citation>
    <scope>NUCLEOTIDE SEQUENCE [LARGE SCALE GENOMIC DNA]</scope>
    <source>
        <strain evidence="2">F 1598</strain>
    </source>
</reference>
<dbReference type="Proteomes" id="UP000054166">
    <property type="component" value="Unassembled WGS sequence"/>
</dbReference>
<sequence length="464" mass="52007">MDTGKMTDETVEDARIARVGQATSLRSLPNELLSFVFEHCYLLSRADPPIEIVLSHLNRQFRAVAVNTRMLWARIDVFLTTHFDQVLAYLHRSGTLAFDLFFNIHTNPAGAQSEYDQESRFFLYNSTRWTLIMSHMIRCRRLTVRFDDNGTKILHELVASLRTVRAPLLQSLQVETPYDIGDYFLGPYLNILGEVAPSLTAVRIVGWGLHQCLPPLTTVTSLTLLWASRLMLWSDLRSILSGSLSLSCLVLGDIFAGYLPSNLESSIILPSLRQLGILVNSRDGSPFVDDVLFAISAPVLEVLYIDNAIEVDLVNLPQSYPQLQNPNRFPHLRHVIVRLLSGQEISQQTWSGFFSVFPRVAHFALLSYAQHAIQFESLIGLLALKSEDRVNFTGPITSVPELISLSFNNMTVSAAMLLCDLVSSRAAAGHPLTSLRLPANILHEETFADSLNILRTLVEVRAYQ</sequence>
<dbReference type="EMBL" id="KN832982">
    <property type="protein sequence ID" value="KIM86491.1"/>
    <property type="molecule type" value="Genomic_DNA"/>
</dbReference>
<protein>
    <recommendedName>
        <fullName evidence="3">F-box domain-containing protein</fullName>
    </recommendedName>
</protein>
<dbReference type="AlphaFoldDB" id="A0A0C3G745"/>
<reference evidence="1 2" key="1">
    <citation type="submission" date="2014-04" db="EMBL/GenBank/DDBJ databases">
        <authorList>
            <consortium name="DOE Joint Genome Institute"/>
            <person name="Kuo A."/>
            <person name="Tarkka M."/>
            <person name="Buscot F."/>
            <person name="Kohler A."/>
            <person name="Nagy L.G."/>
            <person name="Floudas D."/>
            <person name="Copeland A."/>
            <person name="Barry K.W."/>
            <person name="Cichocki N."/>
            <person name="Veneault-Fourrey C."/>
            <person name="LaButti K."/>
            <person name="Lindquist E.A."/>
            <person name="Lipzen A."/>
            <person name="Lundell T."/>
            <person name="Morin E."/>
            <person name="Murat C."/>
            <person name="Sun H."/>
            <person name="Tunlid A."/>
            <person name="Henrissat B."/>
            <person name="Grigoriev I.V."/>
            <person name="Hibbett D.S."/>
            <person name="Martin F."/>
            <person name="Nordberg H.P."/>
            <person name="Cantor M.N."/>
            <person name="Hua S.X."/>
        </authorList>
    </citation>
    <scope>NUCLEOTIDE SEQUENCE [LARGE SCALE GENOMIC DNA]</scope>
    <source>
        <strain evidence="1 2">F 1598</strain>
    </source>
</reference>
<dbReference type="InParanoid" id="A0A0C3G745"/>
<accession>A0A0C3G745</accession>